<reference evidence="1 2" key="1">
    <citation type="submission" date="2014-08" db="EMBL/GenBank/DDBJ databases">
        <authorList>
            <person name="Sisinthy S."/>
        </authorList>
    </citation>
    <scope>NUCLEOTIDE SEQUENCE [LARGE SCALE GENOMIC DNA]</scope>
    <source>
        <strain evidence="1 2">RuG17</strain>
    </source>
</reference>
<evidence type="ECO:0000313" key="1">
    <source>
        <dbReference type="EMBL" id="KGJ71991.1"/>
    </source>
</evidence>
<name>A0A099J141_9MICO</name>
<dbReference type="AlphaFoldDB" id="A0A099J141"/>
<organism evidence="1 2">
    <name type="scientific">Cryobacterium roopkundense</name>
    <dbReference type="NCBI Taxonomy" id="1001240"/>
    <lineage>
        <taxon>Bacteria</taxon>
        <taxon>Bacillati</taxon>
        <taxon>Actinomycetota</taxon>
        <taxon>Actinomycetes</taxon>
        <taxon>Micrococcales</taxon>
        <taxon>Microbacteriaceae</taxon>
        <taxon>Cryobacterium</taxon>
    </lineage>
</organism>
<sequence>MIPGGRGRVLVVDAVALFHPEMAGAFFVVVWIDLSLEVATTRGKARSRARPRSREIVGRGVGALGT</sequence>
<dbReference type="Proteomes" id="UP000029864">
    <property type="component" value="Unassembled WGS sequence"/>
</dbReference>
<evidence type="ECO:0000313" key="2">
    <source>
        <dbReference type="Proteomes" id="UP000029864"/>
    </source>
</evidence>
<protein>
    <submittedName>
        <fullName evidence="1">Uncharacterized protein</fullName>
    </submittedName>
</protein>
<dbReference type="EMBL" id="JPXF01000108">
    <property type="protein sequence ID" value="KGJ71991.1"/>
    <property type="molecule type" value="Genomic_DNA"/>
</dbReference>
<keyword evidence="2" id="KW-1185">Reference proteome</keyword>
<gene>
    <name evidence="1" type="ORF">GY21_18430</name>
</gene>
<comment type="caution">
    <text evidence="1">The sequence shown here is derived from an EMBL/GenBank/DDBJ whole genome shotgun (WGS) entry which is preliminary data.</text>
</comment>
<proteinExistence type="predicted"/>
<accession>A0A099J141</accession>